<dbReference type="STRING" id="1890683.A0A427XZ43"/>
<name>A0A427XZ43_9TREE</name>
<comment type="similarity">
    <text evidence="9">Belongs to the WD repeat peroxin-7 family.</text>
</comment>
<dbReference type="GO" id="GO:0016558">
    <property type="term" value="P:protein import into peroxisome matrix"/>
    <property type="evidence" value="ECO:0007669"/>
    <property type="project" value="InterPro"/>
</dbReference>
<protein>
    <recommendedName>
        <fullName evidence="10">Peroxin-7</fullName>
    </recommendedName>
</protein>
<evidence type="ECO:0000256" key="3">
    <source>
        <dbReference type="ARBA" id="ARBA00022448"/>
    </source>
</evidence>
<dbReference type="OrthoDB" id="273771at2759"/>
<comment type="subcellular location">
    <subcellularLocation>
        <location evidence="2">Cytoplasm</location>
        <location evidence="2">Cytosol</location>
    </subcellularLocation>
    <subcellularLocation>
        <location evidence="1">Peroxisome matrix</location>
    </subcellularLocation>
</comment>
<evidence type="ECO:0000256" key="5">
    <source>
        <dbReference type="ARBA" id="ARBA00022574"/>
    </source>
</evidence>
<keyword evidence="8" id="KW-0576">Peroxisome</keyword>
<dbReference type="GO" id="GO:0005829">
    <property type="term" value="C:cytosol"/>
    <property type="evidence" value="ECO:0007669"/>
    <property type="project" value="UniProtKB-SubCell"/>
</dbReference>
<evidence type="ECO:0000256" key="1">
    <source>
        <dbReference type="ARBA" id="ARBA00004253"/>
    </source>
</evidence>
<keyword evidence="12" id="KW-0675">Receptor</keyword>
<evidence type="ECO:0000256" key="2">
    <source>
        <dbReference type="ARBA" id="ARBA00004514"/>
    </source>
</evidence>
<dbReference type="PROSITE" id="PS50082">
    <property type="entry name" value="WD_REPEATS_2"/>
    <property type="match status" value="3"/>
</dbReference>
<feature type="repeat" description="WD" evidence="11">
    <location>
        <begin position="264"/>
        <end position="297"/>
    </location>
</feature>
<dbReference type="AlphaFoldDB" id="A0A427XZ43"/>
<evidence type="ECO:0000313" key="13">
    <source>
        <dbReference type="Proteomes" id="UP000279259"/>
    </source>
</evidence>
<dbReference type="PANTHER" id="PTHR46027">
    <property type="entry name" value="PEROXISOMAL TARGETING SIGNAL 2 RECEPTOR"/>
    <property type="match status" value="1"/>
</dbReference>
<feature type="repeat" description="WD" evidence="11">
    <location>
        <begin position="239"/>
        <end position="261"/>
    </location>
</feature>
<dbReference type="Proteomes" id="UP000279259">
    <property type="component" value="Unassembled WGS sequence"/>
</dbReference>
<dbReference type="Gene3D" id="2.130.10.10">
    <property type="entry name" value="YVTN repeat-like/Quinoprotein amine dehydrogenase"/>
    <property type="match status" value="1"/>
</dbReference>
<evidence type="ECO:0000256" key="8">
    <source>
        <dbReference type="ARBA" id="ARBA00023140"/>
    </source>
</evidence>
<comment type="caution">
    <text evidence="12">The sequence shown here is derived from an EMBL/GenBank/DDBJ whole genome shotgun (WGS) entry which is preliminary data.</text>
</comment>
<dbReference type="EMBL" id="RSCD01000022">
    <property type="protein sequence ID" value="RSH83985.1"/>
    <property type="molecule type" value="Genomic_DNA"/>
</dbReference>
<evidence type="ECO:0000256" key="4">
    <source>
        <dbReference type="ARBA" id="ARBA00022490"/>
    </source>
</evidence>
<dbReference type="SMART" id="SM00320">
    <property type="entry name" value="WD40"/>
    <property type="match status" value="6"/>
</dbReference>
<keyword evidence="4" id="KW-0963">Cytoplasm</keyword>
<evidence type="ECO:0000256" key="11">
    <source>
        <dbReference type="PROSITE-ProRule" id="PRU00221"/>
    </source>
</evidence>
<dbReference type="InterPro" id="IPR036322">
    <property type="entry name" value="WD40_repeat_dom_sf"/>
</dbReference>
<dbReference type="PROSITE" id="PS50294">
    <property type="entry name" value="WD_REPEATS_REGION"/>
    <property type="match status" value="1"/>
</dbReference>
<keyword evidence="5 11" id="KW-0853">WD repeat</keyword>
<feature type="repeat" description="WD" evidence="11">
    <location>
        <begin position="130"/>
        <end position="172"/>
    </location>
</feature>
<evidence type="ECO:0000256" key="7">
    <source>
        <dbReference type="ARBA" id="ARBA00022927"/>
    </source>
</evidence>
<sequence>MNVRPPGPTLRCKTPRFSHHSLAFSPFFENRLAVASGANFGLVGNGRLHILEVSEGGLGVAKWFDTQDCVYDVAWNEQHENQVLAGCGDGGLRLFDITLEASGELLFCTSDETPSSLPTFQQRRLPVKIWHEHSAEIMSVEWNNLQKDTFCTASWDQHVKIWTTARQTSLVTIPAGEGQMYGASWSPHTPSMLATCGAEGFLKIYDLRTGDPSKPIQGFRASPTEVLCCDWNKYDISTIATASKDNGLRIWDMRAGTAVCDTDFRGHTMAVRKVQWSPHHRDILASSGYDMTCRVWNRTRPAATMVHTDHSEFVMGLGWALFDPGLLGSCAWDEEVHLYRT</sequence>
<dbReference type="Pfam" id="PF00400">
    <property type="entry name" value="WD40"/>
    <property type="match status" value="3"/>
</dbReference>
<dbReference type="SUPFAM" id="SSF50978">
    <property type="entry name" value="WD40 repeat-like"/>
    <property type="match status" value="1"/>
</dbReference>
<dbReference type="InterPro" id="IPR044536">
    <property type="entry name" value="PEX7"/>
</dbReference>
<keyword evidence="3" id="KW-0813">Transport</keyword>
<keyword evidence="7" id="KW-0653">Protein transport</keyword>
<evidence type="ECO:0000256" key="9">
    <source>
        <dbReference type="ARBA" id="ARBA00024017"/>
    </source>
</evidence>
<evidence type="ECO:0000313" key="12">
    <source>
        <dbReference type="EMBL" id="RSH83985.1"/>
    </source>
</evidence>
<dbReference type="InterPro" id="IPR019775">
    <property type="entry name" value="WD40_repeat_CS"/>
</dbReference>
<proteinExistence type="inferred from homology"/>
<dbReference type="GO" id="GO:0005782">
    <property type="term" value="C:peroxisomal matrix"/>
    <property type="evidence" value="ECO:0007669"/>
    <property type="project" value="UniProtKB-SubCell"/>
</dbReference>
<evidence type="ECO:0000256" key="6">
    <source>
        <dbReference type="ARBA" id="ARBA00022737"/>
    </source>
</evidence>
<dbReference type="PROSITE" id="PS00678">
    <property type="entry name" value="WD_REPEATS_1"/>
    <property type="match status" value="1"/>
</dbReference>
<dbReference type="InterPro" id="IPR001680">
    <property type="entry name" value="WD40_rpt"/>
</dbReference>
<dbReference type="PANTHER" id="PTHR46027:SF1">
    <property type="entry name" value="PEROXISOMAL TARGETING SIGNAL 2 RECEPTOR"/>
    <property type="match status" value="1"/>
</dbReference>
<gene>
    <name evidence="12" type="primary">PEX7</name>
    <name evidence="12" type="ORF">EHS25_005230</name>
</gene>
<keyword evidence="6" id="KW-0677">Repeat</keyword>
<keyword evidence="13" id="KW-1185">Reference proteome</keyword>
<dbReference type="GO" id="GO:0005053">
    <property type="term" value="F:peroxisome matrix targeting signal-2 binding"/>
    <property type="evidence" value="ECO:0007669"/>
    <property type="project" value="InterPro"/>
</dbReference>
<accession>A0A427XZ43</accession>
<dbReference type="InterPro" id="IPR015943">
    <property type="entry name" value="WD40/YVTN_repeat-like_dom_sf"/>
</dbReference>
<reference evidence="12 13" key="1">
    <citation type="submission" date="2018-11" db="EMBL/GenBank/DDBJ databases">
        <title>Genome sequence of Saitozyma podzolica DSM 27192.</title>
        <authorList>
            <person name="Aliyu H."/>
            <person name="Gorte O."/>
            <person name="Ochsenreither K."/>
        </authorList>
    </citation>
    <scope>NUCLEOTIDE SEQUENCE [LARGE SCALE GENOMIC DNA]</scope>
    <source>
        <strain evidence="12 13">DSM 27192</strain>
    </source>
</reference>
<organism evidence="12 13">
    <name type="scientific">Saitozyma podzolica</name>
    <dbReference type="NCBI Taxonomy" id="1890683"/>
    <lineage>
        <taxon>Eukaryota</taxon>
        <taxon>Fungi</taxon>
        <taxon>Dikarya</taxon>
        <taxon>Basidiomycota</taxon>
        <taxon>Agaricomycotina</taxon>
        <taxon>Tremellomycetes</taxon>
        <taxon>Tremellales</taxon>
        <taxon>Trimorphomycetaceae</taxon>
        <taxon>Saitozyma</taxon>
    </lineage>
</organism>
<evidence type="ECO:0000256" key="10">
    <source>
        <dbReference type="ARBA" id="ARBA00032565"/>
    </source>
</evidence>